<dbReference type="GO" id="GO:0046872">
    <property type="term" value="F:metal ion binding"/>
    <property type="evidence" value="ECO:0007669"/>
    <property type="project" value="InterPro"/>
</dbReference>
<dbReference type="AlphaFoldDB" id="A2ER73"/>
<feature type="region of interest" description="Disordered" evidence="5">
    <location>
        <begin position="431"/>
        <end position="453"/>
    </location>
</feature>
<dbReference type="PROSITE" id="PS50975">
    <property type="entry name" value="ATP_GRASP"/>
    <property type="match status" value="1"/>
</dbReference>
<protein>
    <submittedName>
        <fullName evidence="7">Tubulin-tyrosine ligase family protein</fullName>
    </submittedName>
</protein>
<dbReference type="Pfam" id="PF03133">
    <property type="entry name" value="TTL"/>
    <property type="match status" value="1"/>
</dbReference>
<evidence type="ECO:0000313" key="7">
    <source>
        <dbReference type="EMBL" id="EAY04826.1"/>
    </source>
</evidence>
<dbReference type="RefSeq" id="XP_001317049.1">
    <property type="nucleotide sequence ID" value="XM_001317014.1"/>
</dbReference>
<dbReference type="InterPro" id="IPR004344">
    <property type="entry name" value="TTL/TTLL_fam"/>
</dbReference>
<dbReference type="PROSITE" id="PS51221">
    <property type="entry name" value="TTL"/>
    <property type="match status" value="1"/>
</dbReference>
<dbReference type="FunCoup" id="A2ER73">
    <property type="interactions" value="1"/>
</dbReference>
<dbReference type="VEuPathDB" id="TrichDB:TVAGG3_0411070"/>
<keyword evidence="3 4" id="KW-0067">ATP-binding</keyword>
<sequence length="537" mass="60949">MSKYCATEGHILYKTLIRDAMRQAGFSLKKEDPTAVLVWWDDLRKKDFYGQLKPWQIVNRFPMINVICRKAPFVRLCQRTAQTFPSQFKFLPKSFLVPIQQEQFNAEVHKNEKRFIVKPDRGSLGEGITFVEIGDEPPAIERLCVAQEYIPSLLIDGYKFDFRIYALVASVNPLRVYVYRNGVARFCSKKATENSVFSELTNKSLNKKNPDVIMTQIVKMIADIMTSLEQQGHNTQHLWQKIDRAIVSAVITASKFLQQGMNKQCPKIGYQRCFQILGIDVLIDNDFNPYILECNYRPSLETNTPYERKMKMAMLSDAMQIMAPSQELQEYVTKNYSEHLAEDWPELMKTDPELIDAINKTVNKPPHSLGGFNLAYPCDNEAQMKKWDRMITFVGKMPTELKTRYFLPPALKKPAARTTTVPAPAAPIVEATHDDRIDGLSSGSDLKDDPNEGAEVDNGFVPVIDDEGGEDVAPELSALFINQIIQEKGHIPRKARRAAEQGLPLTTSDIVGGPVEGIRRVGRPVVRRSTHDDDDDM</sequence>
<dbReference type="Proteomes" id="UP000001542">
    <property type="component" value="Unassembled WGS sequence"/>
</dbReference>
<name>A2ER73_TRIV3</name>
<keyword evidence="2 4" id="KW-0547">Nucleotide-binding</keyword>
<reference evidence="7" key="2">
    <citation type="journal article" date="2007" name="Science">
        <title>Draft genome sequence of the sexually transmitted pathogen Trichomonas vaginalis.</title>
        <authorList>
            <person name="Carlton J.M."/>
            <person name="Hirt R.P."/>
            <person name="Silva J.C."/>
            <person name="Delcher A.L."/>
            <person name="Schatz M."/>
            <person name="Zhao Q."/>
            <person name="Wortman J.R."/>
            <person name="Bidwell S.L."/>
            <person name="Alsmark U.C.M."/>
            <person name="Besteiro S."/>
            <person name="Sicheritz-Ponten T."/>
            <person name="Noel C.J."/>
            <person name="Dacks J.B."/>
            <person name="Foster P.G."/>
            <person name="Simillion C."/>
            <person name="Van de Peer Y."/>
            <person name="Miranda-Saavedra D."/>
            <person name="Barton G.J."/>
            <person name="Westrop G.D."/>
            <person name="Mueller S."/>
            <person name="Dessi D."/>
            <person name="Fiori P.L."/>
            <person name="Ren Q."/>
            <person name="Paulsen I."/>
            <person name="Zhang H."/>
            <person name="Bastida-Corcuera F.D."/>
            <person name="Simoes-Barbosa A."/>
            <person name="Brown M.T."/>
            <person name="Hayes R.D."/>
            <person name="Mukherjee M."/>
            <person name="Okumura C.Y."/>
            <person name="Schneider R."/>
            <person name="Smith A.J."/>
            <person name="Vanacova S."/>
            <person name="Villalvazo M."/>
            <person name="Haas B.J."/>
            <person name="Pertea M."/>
            <person name="Feldblyum T.V."/>
            <person name="Utterback T.R."/>
            <person name="Shu C.L."/>
            <person name="Osoegawa K."/>
            <person name="de Jong P.J."/>
            <person name="Hrdy I."/>
            <person name="Horvathova L."/>
            <person name="Zubacova Z."/>
            <person name="Dolezal P."/>
            <person name="Malik S.B."/>
            <person name="Logsdon J.M. Jr."/>
            <person name="Henze K."/>
            <person name="Gupta A."/>
            <person name="Wang C.C."/>
            <person name="Dunne R.L."/>
            <person name="Upcroft J.A."/>
            <person name="Upcroft P."/>
            <person name="White O."/>
            <person name="Salzberg S.L."/>
            <person name="Tang P."/>
            <person name="Chiu C.-H."/>
            <person name="Lee Y.-S."/>
            <person name="Embley T.M."/>
            <person name="Coombs G.H."/>
            <person name="Mottram J.C."/>
            <person name="Tachezy J."/>
            <person name="Fraser-Liggett C.M."/>
            <person name="Johnson P.J."/>
        </authorList>
    </citation>
    <scope>NUCLEOTIDE SEQUENCE [LARGE SCALE GENOMIC DNA]</scope>
    <source>
        <strain evidence="7">G3</strain>
    </source>
</reference>
<evidence type="ECO:0000256" key="3">
    <source>
        <dbReference type="ARBA" id="ARBA00022840"/>
    </source>
</evidence>
<dbReference type="VEuPathDB" id="TrichDB:TVAG_226390"/>
<proteinExistence type="predicted"/>
<keyword evidence="1 7" id="KW-0436">Ligase</keyword>
<feature type="domain" description="ATP-grasp" evidence="6">
    <location>
        <begin position="81"/>
        <end position="323"/>
    </location>
</feature>
<dbReference type="GO" id="GO:0005524">
    <property type="term" value="F:ATP binding"/>
    <property type="evidence" value="ECO:0007669"/>
    <property type="project" value="UniProtKB-UniRule"/>
</dbReference>
<dbReference type="Gene3D" id="3.30.470.20">
    <property type="entry name" value="ATP-grasp fold, B domain"/>
    <property type="match status" value="1"/>
</dbReference>
<dbReference type="GO" id="GO:0015631">
    <property type="term" value="F:tubulin binding"/>
    <property type="evidence" value="ECO:0000318"/>
    <property type="project" value="GO_Central"/>
</dbReference>
<dbReference type="GO" id="GO:0070740">
    <property type="term" value="F:tubulin-glutamic acid ligase activity"/>
    <property type="evidence" value="ECO:0000318"/>
    <property type="project" value="GO_Central"/>
</dbReference>
<dbReference type="OrthoDB" id="202825at2759"/>
<evidence type="ECO:0000256" key="1">
    <source>
        <dbReference type="ARBA" id="ARBA00022598"/>
    </source>
</evidence>
<evidence type="ECO:0000256" key="4">
    <source>
        <dbReference type="PROSITE-ProRule" id="PRU00409"/>
    </source>
</evidence>
<organism evidence="7 8">
    <name type="scientific">Trichomonas vaginalis (strain ATCC PRA-98 / G3)</name>
    <dbReference type="NCBI Taxonomy" id="412133"/>
    <lineage>
        <taxon>Eukaryota</taxon>
        <taxon>Metamonada</taxon>
        <taxon>Parabasalia</taxon>
        <taxon>Trichomonadida</taxon>
        <taxon>Trichomonadidae</taxon>
        <taxon>Trichomonas</taxon>
    </lineage>
</organism>
<keyword evidence="8" id="KW-1185">Reference proteome</keyword>
<reference evidence="7" key="1">
    <citation type="submission" date="2006-10" db="EMBL/GenBank/DDBJ databases">
        <authorList>
            <person name="Amadeo P."/>
            <person name="Zhao Q."/>
            <person name="Wortman J."/>
            <person name="Fraser-Liggett C."/>
            <person name="Carlton J."/>
        </authorList>
    </citation>
    <scope>NUCLEOTIDE SEQUENCE</scope>
    <source>
        <strain evidence="7">G3</strain>
    </source>
</reference>
<dbReference type="SMR" id="A2ER73"/>
<dbReference type="EMBL" id="DS113464">
    <property type="protein sequence ID" value="EAY04826.1"/>
    <property type="molecule type" value="Genomic_DNA"/>
</dbReference>
<gene>
    <name evidence="7" type="ORF">TVAG_226390</name>
</gene>
<feature type="region of interest" description="Disordered" evidence="5">
    <location>
        <begin position="505"/>
        <end position="537"/>
    </location>
</feature>
<dbReference type="eggNOG" id="KOG2158">
    <property type="taxonomic scope" value="Eukaryota"/>
</dbReference>
<accession>A2ER73</accession>
<evidence type="ECO:0000256" key="5">
    <source>
        <dbReference type="SAM" id="MobiDB-lite"/>
    </source>
</evidence>
<evidence type="ECO:0000256" key="2">
    <source>
        <dbReference type="ARBA" id="ARBA00022741"/>
    </source>
</evidence>
<dbReference type="GO" id="GO:0036064">
    <property type="term" value="C:ciliary basal body"/>
    <property type="evidence" value="ECO:0000318"/>
    <property type="project" value="GO_Central"/>
</dbReference>
<dbReference type="PANTHER" id="PTHR12241">
    <property type="entry name" value="TUBULIN POLYGLUTAMYLASE"/>
    <property type="match status" value="1"/>
</dbReference>
<dbReference type="SUPFAM" id="SSF56059">
    <property type="entry name" value="Glutathione synthetase ATP-binding domain-like"/>
    <property type="match status" value="1"/>
</dbReference>
<dbReference type="PANTHER" id="PTHR12241:SF154">
    <property type="entry name" value="TUBULIN POLYGLUTAMYLASE TTLL11"/>
    <property type="match status" value="1"/>
</dbReference>
<evidence type="ECO:0000313" key="8">
    <source>
        <dbReference type="Proteomes" id="UP000001542"/>
    </source>
</evidence>
<dbReference type="GO" id="GO:0000226">
    <property type="term" value="P:microtubule cytoskeleton organization"/>
    <property type="evidence" value="ECO:0000318"/>
    <property type="project" value="GO_Central"/>
</dbReference>
<dbReference type="InParanoid" id="A2ER73"/>
<dbReference type="InterPro" id="IPR011761">
    <property type="entry name" value="ATP-grasp"/>
</dbReference>
<dbReference type="KEGG" id="tva:4762689"/>
<evidence type="ECO:0000259" key="6">
    <source>
        <dbReference type="PROSITE" id="PS50975"/>
    </source>
</evidence>